<evidence type="ECO:0000313" key="3">
    <source>
        <dbReference type="Proteomes" id="UP000054047"/>
    </source>
</evidence>
<dbReference type="Proteomes" id="UP000054047">
    <property type="component" value="Unassembled WGS sequence"/>
</dbReference>
<feature type="region of interest" description="Disordered" evidence="1">
    <location>
        <begin position="42"/>
        <end position="368"/>
    </location>
</feature>
<evidence type="ECO:0000313" key="2">
    <source>
        <dbReference type="EMBL" id="KIH45028.1"/>
    </source>
</evidence>
<reference evidence="2 3" key="1">
    <citation type="submission" date="2013-12" db="EMBL/GenBank/DDBJ databases">
        <title>Draft genome of the parsitic nematode Ancylostoma duodenale.</title>
        <authorList>
            <person name="Mitreva M."/>
        </authorList>
    </citation>
    <scope>NUCLEOTIDE SEQUENCE [LARGE SCALE GENOMIC DNA]</scope>
    <source>
        <strain evidence="2 3">Zhejiang</strain>
    </source>
</reference>
<feature type="compositionally biased region" description="Acidic residues" evidence="1">
    <location>
        <begin position="92"/>
        <end position="109"/>
    </location>
</feature>
<feature type="compositionally biased region" description="Acidic residues" evidence="1">
    <location>
        <begin position="292"/>
        <end position="301"/>
    </location>
</feature>
<organism evidence="2 3">
    <name type="scientific">Ancylostoma duodenale</name>
    <dbReference type="NCBI Taxonomy" id="51022"/>
    <lineage>
        <taxon>Eukaryota</taxon>
        <taxon>Metazoa</taxon>
        <taxon>Ecdysozoa</taxon>
        <taxon>Nematoda</taxon>
        <taxon>Chromadorea</taxon>
        <taxon>Rhabditida</taxon>
        <taxon>Rhabditina</taxon>
        <taxon>Rhabditomorpha</taxon>
        <taxon>Strongyloidea</taxon>
        <taxon>Ancylostomatidae</taxon>
        <taxon>Ancylostomatinae</taxon>
        <taxon>Ancylostoma</taxon>
    </lineage>
</organism>
<dbReference type="AlphaFoldDB" id="A0A0C2BMJ9"/>
<evidence type="ECO:0000256" key="1">
    <source>
        <dbReference type="SAM" id="MobiDB-lite"/>
    </source>
</evidence>
<feature type="compositionally biased region" description="Low complexity" evidence="1">
    <location>
        <begin position="203"/>
        <end position="217"/>
    </location>
</feature>
<proteinExistence type="predicted"/>
<feature type="compositionally biased region" description="Acidic residues" evidence="1">
    <location>
        <begin position="147"/>
        <end position="168"/>
    </location>
</feature>
<name>A0A0C2BMJ9_9BILA</name>
<feature type="compositionally biased region" description="Basic and acidic residues" evidence="1">
    <location>
        <begin position="42"/>
        <end position="61"/>
    </location>
</feature>
<feature type="compositionally biased region" description="Basic residues" evidence="1">
    <location>
        <begin position="275"/>
        <end position="288"/>
    </location>
</feature>
<feature type="compositionally biased region" description="Basic and acidic residues" evidence="1">
    <location>
        <begin position="235"/>
        <end position="246"/>
    </location>
</feature>
<sequence>MGQQPQLHQQPPSQPQPPLSMASVDQKPVVYNPYVDVQAQVEQRRSIDDVEKKEEEVDVKPARIVPEPLIQPSAHLFDDRDDATPPMRTEEPEQPEPSEEPPAEVEDEKEASPSPTPPTTSASGIAPADYSTLSDETQPALAISDDLKEEEEEDLKEEEVEEPPEENSVDTTSVAVAEEEEPKVEPEEETSDEPTPGPSCSREPSPGESEVTESEPPSVKPPKRSRKKDRFAALTKEENFEDRDATPSEVAESTDGVFTEPSTPAPPSVASEGRKPKRLTVVRSRKKKSVDDSGDDDDDFVPDGRRKSNKRASKAAKEAAAAAADDDEKRSTSKWADVVEAADDDAEDSILTTDSQETQSTDHQIVEK</sequence>
<dbReference type="EMBL" id="KN774269">
    <property type="protein sequence ID" value="KIH45028.1"/>
    <property type="molecule type" value="Genomic_DNA"/>
</dbReference>
<feature type="compositionally biased region" description="Polar residues" evidence="1">
    <location>
        <begin position="350"/>
        <end position="368"/>
    </location>
</feature>
<gene>
    <name evidence="2" type="ORF">ANCDUO_24937</name>
</gene>
<accession>A0A0C2BMJ9</accession>
<keyword evidence="3" id="KW-1185">Reference proteome</keyword>
<feature type="non-terminal residue" evidence="2">
    <location>
        <position position="368"/>
    </location>
</feature>
<feature type="compositionally biased region" description="Low complexity" evidence="1">
    <location>
        <begin position="1"/>
        <end position="11"/>
    </location>
</feature>
<protein>
    <submittedName>
        <fullName evidence="2">Uncharacterized protein</fullName>
    </submittedName>
</protein>
<feature type="compositionally biased region" description="Low complexity" evidence="1">
    <location>
        <begin position="119"/>
        <end position="128"/>
    </location>
</feature>
<feature type="region of interest" description="Disordered" evidence="1">
    <location>
        <begin position="1"/>
        <end position="27"/>
    </location>
</feature>
<feature type="compositionally biased region" description="Acidic residues" evidence="1">
    <location>
        <begin position="177"/>
        <end position="192"/>
    </location>
</feature>